<dbReference type="KEGG" id="min:Minf_0997"/>
<dbReference type="InterPro" id="IPR001533">
    <property type="entry name" value="Pterin_deHydtase"/>
</dbReference>
<dbReference type="InterPro" id="IPR050376">
    <property type="entry name" value="Pterin-4-alpha-carb_dehyd"/>
</dbReference>
<dbReference type="NCBIfam" id="NF002016">
    <property type="entry name" value="PRK00823.1-1"/>
    <property type="match status" value="1"/>
</dbReference>
<sequence length="125" mass="14661">MDMTENSLVEEKCVACRGDAPRVSPQEKEELIKQIPQWRIVEKEGVEMLERKYDFPDFASALIFTDKVGRLAEQEKHHPSLLVEWGKVTVWWWTHKIKGLHRNDFIMAAKTDSLYTPILKDYVES</sequence>
<dbReference type="InterPro" id="IPR036428">
    <property type="entry name" value="PCD_sf"/>
</dbReference>
<dbReference type="eggNOG" id="COG2154">
    <property type="taxonomic scope" value="Bacteria"/>
</dbReference>
<dbReference type="EMBL" id="CP000975">
    <property type="protein sequence ID" value="ACD83052.1"/>
    <property type="molecule type" value="Genomic_DNA"/>
</dbReference>
<dbReference type="GO" id="GO:0008124">
    <property type="term" value="F:4-alpha-hydroxytetrahydrobiopterin dehydratase activity"/>
    <property type="evidence" value="ECO:0007669"/>
    <property type="project" value="UniProtKB-UniRule"/>
</dbReference>
<comment type="catalytic activity">
    <reaction evidence="1 4">
        <text>(4aS,6R)-4a-hydroxy-L-erythro-5,6,7,8-tetrahydrobiopterin = (6R)-L-erythro-6,7-dihydrobiopterin + H2O</text>
        <dbReference type="Rhea" id="RHEA:11920"/>
        <dbReference type="ChEBI" id="CHEBI:15377"/>
        <dbReference type="ChEBI" id="CHEBI:15642"/>
        <dbReference type="ChEBI" id="CHEBI:43120"/>
        <dbReference type="EC" id="4.2.1.96"/>
    </reaction>
</comment>
<evidence type="ECO:0000256" key="1">
    <source>
        <dbReference type="ARBA" id="ARBA00001554"/>
    </source>
</evidence>
<evidence type="ECO:0000256" key="4">
    <source>
        <dbReference type="HAMAP-Rule" id="MF_00434"/>
    </source>
</evidence>
<dbReference type="AlphaFoldDB" id="B3DUP9"/>
<dbReference type="STRING" id="481448.Minf_0997"/>
<dbReference type="Proteomes" id="UP000009149">
    <property type="component" value="Chromosome"/>
</dbReference>
<dbReference type="HAMAP" id="MF_00434">
    <property type="entry name" value="Pterin_4_alpha"/>
    <property type="match status" value="1"/>
</dbReference>
<evidence type="ECO:0000313" key="5">
    <source>
        <dbReference type="EMBL" id="ACD83052.1"/>
    </source>
</evidence>
<protein>
    <recommendedName>
        <fullName evidence="4">Putative pterin-4-alpha-carbinolamine dehydratase</fullName>
        <shortName evidence="4">PHS</shortName>
        <ecNumber evidence="4">4.2.1.96</ecNumber>
    </recommendedName>
    <alternativeName>
        <fullName evidence="4">4-alpha-hydroxy-tetrahydropterin dehydratase</fullName>
    </alternativeName>
    <alternativeName>
        <fullName evidence="4">Pterin carbinolamine dehydratase</fullName>
        <shortName evidence="4">PCD</shortName>
    </alternativeName>
</protein>
<organism evidence="5 6">
    <name type="scientific">Methylacidiphilum infernorum (isolate V4)</name>
    <name type="common">Methylokorus infernorum (strain V4)</name>
    <dbReference type="NCBI Taxonomy" id="481448"/>
    <lineage>
        <taxon>Bacteria</taxon>
        <taxon>Pseudomonadati</taxon>
        <taxon>Verrucomicrobiota</taxon>
        <taxon>Methylacidiphilae</taxon>
        <taxon>Methylacidiphilales</taxon>
        <taxon>Methylacidiphilaceae</taxon>
        <taxon>Methylacidiphilum (ex Ratnadevi et al. 2023)</taxon>
    </lineage>
</organism>
<dbReference type="PANTHER" id="PTHR42805">
    <property type="entry name" value="PTERIN-4-ALPHA-CARBINOLAMINE DEHYDRATASE-RELATED"/>
    <property type="match status" value="1"/>
</dbReference>
<evidence type="ECO:0000256" key="2">
    <source>
        <dbReference type="ARBA" id="ARBA00006472"/>
    </source>
</evidence>
<evidence type="ECO:0000256" key="3">
    <source>
        <dbReference type="ARBA" id="ARBA00023239"/>
    </source>
</evidence>
<gene>
    <name evidence="5" type="ordered locus">Minf_0997</name>
</gene>
<evidence type="ECO:0000313" key="6">
    <source>
        <dbReference type="Proteomes" id="UP000009149"/>
    </source>
</evidence>
<dbReference type="CDD" id="cd00913">
    <property type="entry name" value="PCD_DCoH_subfamily_a"/>
    <property type="match status" value="1"/>
</dbReference>
<dbReference type="GO" id="GO:0006729">
    <property type="term" value="P:tetrahydrobiopterin biosynthetic process"/>
    <property type="evidence" value="ECO:0007669"/>
    <property type="project" value="InterPro"/>
</dbReference>
<dbReference type="EC" id="4.2.1.96" evidence="4"/>
<dbReference type="Pfam" id="PF01329">
    <property type="entry name" value="Pterin_4a"/>
    <property type="match status" value="1"/>
</dbReference>
<dbReference type="SUPFAM" id="SSF55248">
    <property type="entry name" value="PCD-like"/>
    <property type="match status" value="1"/>
</dbReference>
<proteinExistence type="inferred from homology"/>
<dbReference type="Gene3D" id="3.30.1360.20">
    <property type="entry name" value="Transcriptional coactivator/pterin dehydratase"/>
    <property type="match status" value="1"/>
</dbReference>
<keyword evidence="3 4" id="KW-0456">Lyase</keyword>
<accession>B3DUP9</accession>
<dbReference type="PANTHER" id="PTHR42805:SF1">
    <property type="entry name" value="PTERIN-4-ALPHA-CARBINOLAMINE DEHYDRATASE-RELATED"/>
    <property type="match status" value="1"/>
</dbReference>
<comment type="similarity">
    <text evidence="2 4">Belongs to the pterin-4-alpha-carbinolamine dehydratase family.</text>
</comment>
<reference evidence="5 6" key="1">
    <citation type="journal article" date="2008" name="Biol. Direct">
        <title>Complete genome sequence of the extremely acidophilic methanotroph isolate V4, Methylacidiphilum infernorum, a representative of the bacterial phylum Verrucomicrobia.</title>
        <authorList>
            <person name="Hou S."/>
            <person name="Makarova K.S."/>
            <person name="Saw J.H."/>
            <person name="Senin P."/>
            <person name="Ly B.V."/>
            <person name="Zhou Z."/>
            <person name="Ren Y."/>
            <person name="Wang J."/>
            <person name="Galperin M.Y."/>
            <person name="Omelchenko M.V."/>
            <person name="Wolf Y.I."/>
            <person name="Yutin N."/>
            <person name="Koonin E.V."/>
            <person name="Stott M.B."/>
            <person name="Mountain B.W."/>
            <person name="Crowe M.A."/>
            <person name="Smirnova A.V."/>
            <person name="Dunfield P.F."/>
            <person name="Feng L."/>
            <person name="Wang L."/>
            <person name="Alam M."/>
        </authorList>
    </citation>
    <scope>NUCLEOTIDE SEQUENCE [LARGE SCALE GENOMIC DNA]</scope>
    <source>
        <strain evidence="6">Isolate V4</strain>
    </source>
</reference>
<name>B3DUP9_METI4</name>
<dbReference type="HOGENOM" id="CLU_081974_2_2_0"/>